<keyword evidence="3 7" id="KW-0812">Transmembrane</keyword>
<dbReference type="GO" id="GO:0015137">
    <property type="term" value="F:citrate transmembrane transporter activity"/>
    <property type="evidence" value="ECO:0007669"/>
    <property type="project" value="TreeGrafter"/>
</dbReference>
<dbReference type="GO" id="GO:0005886">
    <property type="term" value="C:plasma membrane"/>
    <property type="evidence" value="ECO:0007669"/>
    <property type="project" value="TreeGrafter"/>
</dbReference>
<feature type="region of interest" description="Disordered" evidence="6">
    <location>
        <begin position="128"/>
        <end position="153"/>
    </location>
</feature>
<reference evidence="8 9" key="1">
    <citation type="submission" date="2021-06" db="EMBL/GenBank/DDBJ databases">
        <title>Caerostris darwini draft genome.</title>
        <authorList>
            <person name="Kono N."/>
            <person name="Arakawa K."/>
        </authorList>
    </citation>
    <scope>NUCLEOTIDE SEQUENCE [LARGE SCALE GENOMIC DNA]</scope>
</reference>
<comment type="subcellular location">
    <subcellularLocation>
        <location evidence="1">Membrane</location>
        <topology evidence="1">Multi-pass membrane protein</topology>
    </subcellularLocation>
</comment>
<evidence type="ECO:0000256" key="3">
    <source>
        <dbReference type="ARBA" id="ARBA00022692"/>
    </source>
</evidence>
<dbReference type="PANTHER" id="PTHR10283">
    <property type="entry name" value="SOLUTE CARRIER FAMILY 13 MEMBER"/>
    <property type="match status" value="1"/>
</dbReference>
<keyword evidence="4 7" id="KW-1133">Transmembrane helix</keyword>
<evidence type="ECO:0000313" key="8">
    <source>
        <dbReference type="EMBL" id="GIX79867.1"/>
    </source>
</evidence>
<feature type="compositionally biased region" description="Polar residues" evidence="6">
    <location>
        <begin position="128"/>
        <end position="140"/>
    </location>
</feature>
<dbReference type="GO" id="GO:0015141">
    <property type="term" value="F:succinate transmembrane transporter activity"/>
    <property type="evidence" value="ECO:0007669"/>
    <property type="project" value="TreeGrafter"/>
</dbReference>
<dbReference type="Proteomes" id="UP001054837">
    <property type="component" value="Unassembled WGS sequence"/>
</dbReference>
<comment type="similarity">
    <text evidence="2">Belongs to the SLC13A/DASS transporter (TC 2.A.47) family. NADC subfamily.</text>
</comment>
<dbReference type="EMBL" id="BPLQ01001234">
    <property type="protein sequence ID" value="GIX79867.1"/>
    <property type="molecule type" value="Genomic_DNA"/>
</dbReference>
<dbReference type="Pfam" id="PF00939">
    <property type="entry name" value="Na_sulph_symp"/>
    <property type="match status" value="1"/>
</dbReference>
<name>A0AAV4N4W1_9ARAC</name>
<protein>
    <submittedName>
        <fullName evidence="8">Uncharacterized protein</fullName>
    </submittedName>
</protein>
<dbReference type="PANTHER" id="PTHR10283:SF82">
    <property type="entry name" value="SOLUTE CARRIER FAMILY 13 MEMBER 2"/>
    <property type="match status" value="1"/>
</dbReference>
<sequence length="153" mass="17111">MASFWLLEPAPIAATALLPIVLFPLLGVVSSADICMNYMRESFMMFIGSLIMAVAVEECRLHERIALKTILFIGVELKWLMLGFMLPTMVLSMWINNTATTAMMVPIVNAIVGKITLSSDNNEIQLEENSSLTESKQVNNIEKEEKRTNSNKK</sequence>
<accession>A0AAV4N4W1</accession>
<evidence type="ECO:0000256" key="1">
    <source>
        <dbReference type="ARBA" id="ARBA00004141"/>
    </source>
</evidence>
<evidence type="ECO:0000313" key="9">
    <source>
        <dbReference type="Proteomes" id="UP001054837"/>
    </source>
</evidence>
<evidence type="ECO:0000256" key="5">
    <source>
        <dbReference type="ARBA" id="ARBA00023136"/>
    </source>
</evidence>
<keyword evidence="9" id="KW-1185">Reference proteome</keyword>
<evidence type="ECO:0000256" key="4">
    <source>
        <dbReference type="ARBA" id="ARBA00022989"/>
    </source>
</evidence>
<feature type="transmembrane region" description="Helical" evidence="7">
    <location>
        <begin position="41"/>
        <end position="59"/>
    </location>
</feature>
<evidence type="ECO:0000256" key="6">
    <source>
        <dbReference type="SAM" id="MobiDB-lite"/>
    </source>
</evidence>
<evidence type="ECO:0000256" key="2">
    <source>
        <dbReference type="ARBA" id="ARBA00006772"/>
    </source>
</evidence>
<proteinExistence type="inferred from homology"/>
<organism evidence="8 9">
    <name type="scientific">Caerostris darwini</name>
    <dbReference type="NCBI Taxonomy" id="1538125"/>
    <lineage>
        <taxon>Eukaryota</taxon>
        <taxon>Metazoa</taxon>
        <taxon>Ecdysozoa</taxon>
        <taxon>Arthropoda</taxon>
        <taxon>Chelicerata</taxon>
        <taxon>Arachnida</taxon>
        <taxon>Araneae</taxon>
        <taxon>Araneomorphae</taxon>
        <taxon>Entelegynae</taxon>
        <taxon>Araneoidea</taxon>
        <taxon>Araneidae</taxon>
        <taxon>Caerostris</taxon>
    </lineage>
</organism>
<evidence type="ECO:0000256" key="7">
    <source>
        <dbReference type="SAM" id="Phobius"/>
    </source>
</evidence>
<keyword evidence="5 7" id="KW-0472">Membrane</keyword>
<dbReference type="AlphaFoldDB" id="A0AAV4N4W1"/>
<dbReference type="InterPro" id="IPR001898">
    <property type="entry name" value="SLC13A/DASS"/>
</dbReference>
<gene>
    <name evidence="8" type="primary">SLC13A5</name>
    <name evidence="8" type="ORF">CDAR_555472</name>
</gene>
<feature type="compositionally biased region" description="Basic and acidic residues" evidence="6">
    <location>
        <begin position="141"/>
        <end position="153"/>
    </location>
</feature>
<comment type="caution">
    <text evidence="8">The sequence shown here is derived from an EMBL/GenBank/DDBJ whole genome shotgun (WGS) entry which is preliminary data.</text>
</comment>
<feature type="transmembrane region" description="Helical" evidence="7">
    <location>
        <begin position="71"/>
        <end position="95"/>
    </location>
</feature>